<organism evidence="1 2">
    <name type="scientific">Tanacetum coccineum</name>
    <dbReference type="NCBI Taxonomy" id="301880"/>
    <lineage>
        <taxon>Eukaryota</taxon>
        <taxon>Viridiplantae</taxon>
        <taxon>Streptophyta</taxon>
        <taxon>Embryophyta</taxon>
        <taxon>Tracheophyta</taxon>
        <taxon>Spermatophyta</taxon>
        <taxon>Magnoliopsida</taxon>
        <taxon>eudicotyledons</taxon>
        <taxon>Gunneridae</taxon>
        <taxon>Pentapetalae</taxon>
        <taxon>asterids</taxon>
        <taxon>campanulids</taxon>
        <taxon>Asterales</taxon>
        <taxon>Asteraceae</taxon>
        <taxon>Asteroideae</taxon>
        <taxon>Anthemideae</taxon>
        <taxon>Anthemidinae</taxon>
        <taxon>Tanacetum</taxon>
    </lineage>
</organism>
<evidence type="ECO:0000313" key="2">
    <source>
        <dbReference type="Proteomes" id="UP001151760"/>
    </source>
</evidence>
<evidence type="ECO:0000313" key="1">
    <source>
        <dbReference type="EMBL" id="GJT47787.1"/>
    </source>
</evidence>
<reference evidence="1" key="2">
    <citation type="submission" date="2022-01" db="EMBL/GenBank/DDBJ databases">
        <authorList>
            <person name="Yamashiro T."/>
            <person name="Shiraishi A."/>
            <person name="Satake H."/>
            <person name="Nakayama K."/>
        </authorList>
    </citation>
    <scope>NUCLEOTIDE SEQUENCE</scope>
</reference>
<accession>A0ABQ5EB45</accession>
<reference evidence="1" key="1">
    <citation type="journal article" date="2022" name="Int. J. Mol. Sci.">
        <title>Draft Genome of Tanacetum Coccineum: Genomic Comparison of Closely Related Tanacetum-Family Plants.</title>
        <authorList>
            <person name="Yamashiro T."/>
            <person name="Shiraishi A."/>
            <person name="Nakayama K."/>
            <person name="Satake H."/>
        </authorList>
    </citation>
    <scope>NUCLEOTIDE SEQUENCE</scope>
</reference>
<sequence>MAPSQMVLLNLGARDYAQSRVTPVLTGRGRVPLCIVEIFGSLCRNCLCVVWRLSVRLPSSVEVALSKCSSPGRPLGAYNLGITTPRALVYAGLMTSGMLGHGKWMVLEIKDVHPWRFGIEDWGLTYQD</sequence>
<protein>
    <submittedName>
        <fullName evidence="1">Uncharacterized protein</fullName>
    </submittedName>
</protein>
<comment type="caution">
    <text evidence="1">The sequence shown here is derived from an EMBL/GenBank/DDBJ whole genome shotgun (WGS) entry which is preliminary data.</text>
</comment>
<name>A0ABQ5EB45_9ASTR</name>
<dbReference type="Proteomes" id="UP001151760">
    <property type="component" value="Unassembled WGS sequence"/>
</dbReference>
<keyword evidence="2" id="KW-1185">Reference proteome</keyword>
<gene>
    <name evidence="1" type="ORF">Tco_0973944</name>
</gene>
<dbReference type="EMBL" id="BQNB010016098">
    <property type="protein sequence ID" value="GJT47787.1"/>
    <property type="molecule type" value="Genomic_DNA"/>
</dbReference>
<proteinExistence type="predicted"/>